<accession>A0A2U1KRG0</accession>
<evidence type="ECO:0000313" key="3">
    <source>
        <dbReference type="EMBL" id="PWA39316.1"/>
    </source>
</evidence>
<protein>
    <submittedName>
        <fullName evidence="3">Leucine-rich repeat domain, L domain-like protein</fullName>
    </submittedName>
</protein>
<organism evidence="3 4">
    <name type="scientific">Artemisia annua</name>
    <name type="common">Sweet wormwood</name>
    <dbReference type="NCBI Taxonomy" id="35608"/>
    <lineage>
        <taxon>Eukaryota</taxon>
        <taxon>Viridiplantae</taxon>
        <taxon>Streptophyta</taxon>
        <taxon>Embryophyta</taxon>
        <taxon>Tracheophyta</taxon>
        <taxon>Spermatophyta</taxon>
        <taxon>Magnoliopsida</taxon>
        <taxon>eudicotyledons</taxon>
        <taxon>Gunneridae</taxon>
        <taxon>Pentapetalae</taxon>
        <taxon>asterids</taxon>
        <taxon>campanulids</taxon>
        <taxon>Asterales</taxon>
        <taxon>Asteraceae</taxon>
        <taxon>Asteroideae</taxon>
        <taxon>Anthemideae</taxon>
        <taxon>Artemisiinae</taxon>
        <taxon>Artemisia</taxon>
    </lineage>
</organism>
<dbReference type="SUPFAM" id="SSF52058">
    <property type="entry name" value="L domain-like"/>
    <property type="match status" value="1"/>
</dbReference>
<name>A0A2U1KRG0_ARTAN</name>
<gene>
    <name evidence="3" type="ORF">CTI12_AA573340</name>
</gene>
<dbReference type="AlphaFoldDB" id="A0A2U1KRG0"/>
<keyword evidence="4" id="KW-1185">Reference proteome</keyword>
<dbReference type="PANTHER" id="PTHR48065">
    <property type="entry name" value="OS10G0469600 PROTEIN"/>
    <property type="match status" value="1"/>
</dbReference>
<dbReference type="InterPro" id="IPR032675">
    <property type="entry name" value="LRR_dom_sf"/>
</dbReference>
<dbReference type="InterPro" id="IPR001611">
    <property type="entry name" value="Leu-rich_rpt"/>
</dbReference>
<dbReference type="EMBL" id="PKPP01014751">
    <property type="protein sequence ID" value="PWA39316.1"/>
    <property type="molecule type" value="Genomic_DNA"/>
</dbReference>
<proteinExistence type="predicted"/>
<evidence type="ECO:0000256" key="2">
    <source>
        <dbReference type="ARBA" id="ARBA00022737"/>
    </source>
</evidence>
<dbReference type="FunFam" id="3.80.10.10:FF:000383">
    <property type="entry name" value="Leucine-rich repeat receptor protein kinase EMS1"/>
    <property type="match status" value="1"/>
</dbReference>
<keyword evidence="2" id="KW-0677">Repeat</keyword>
<evidence type="ECO:0000256" key="1">
    <source>
        <dbReference type="ARBA" id="ARBA00022614"/>
    </source>
</evidence>
<reference evidence="3 4" key="1">
    <citation type="journal article" date="2018" name="Mol. Plant">
        <title>The genome of Artemisia annua provides insight into the evolution of Asteraceae family and artemisinin biosynthesis.</title>
        <authorList>
            <person name="Shen Q."/>
            <person name="Zhang L."/>
            <person name="Liao Z."/>
            <person name="Wang S."/>
            <person name="Yan T."/>
            <person name="Shi P."/>
            <person name="Liu M."/>
            <person name="Fu X."/>
            <person name="Pan Q."/>
            <person name="Wang Y."/>
            <person name="Lv Z."/>
            <person name="Lu X."/>
            <person name="Zhang F."/>
            <person name="Jiang W."/>
            <person name="Ma Y."/>
            <person name="Chen M."/>
            <person name="Hao X."/>
            <person name="Li L."/>
            <person name="Tang Y."/>
            <person name="Lv G."/>
            <person name="Zhou Y."/>
            <person name="Sun X."/>
            <person name="Brodelius P.E."/>
            <person name="Rose J.K.C."/>
            <person name="Tang K."/>
        </authorList>
    </citation>
    <scope>NUCLEOTIDE SEQUENCE [LARGE SCALE GENOMIC DNA]</scope>
    <source>
        <strain evidence="4">cv. Huhao1</strain>
        <tissue evidence="3">Leaf</tissue>
    </source>
</reference>
<dbReference type="OrthoDB" id="999747at2759"/>
<dbReference type="Pfam" id="PF00560">
    <property type="entry name" value="LRR_1"/>
    <property type="match status" value="3"/>
</dbReference>
<dbReference type="PRINTS" id="PR00019">
    <property type="entry name" value="LEURICHRPT"/>
</dbReference>
<sequence length="91" mass="10082">MRGNKLNGKLPASLMNLTQLEILELTGNELAGSIPSWVGTQISSLGSLNLRSNKFVGKIPHELCYLTRLRILDLSNNKLMGDIPKCFDQQL</sequence>
<dbReference type="STRING" id="35608.A0A2U1KRG0"/>
<comment type="caution">
    <text evidence="3">The sequence shown here is derived from an EMBL/GenBank/DDBJ whole genome shotgun (WGS) entry which is preliminary data.</text>
</comment>
<dbReference type="Proteomes" id="UP000245207">
    <property type="component" value="Unassembled WGS sequence"/>
</dbReference>
<dbReference type="Gene3D" id="3.80.10.10">
    <property type="entry name" value="Ribonuclease Inhibitor"/>
    <property type="match status" value="1"/>
</dbReference>
<evidence type="ECO:0000313" key="4">
    <source>
        <dbReference type="Proteomes" id="UP000245207"/>
    </source>
</evidence>
<keyword evidence="1" id="KW-0433">Leucine-rich repeat</keyword>
<dbReference type="PANTHER" id="PTHR48065:SF69">
    <property type="entry name" value="OS07G0466500 PROTEIN"/>
    <property type="match status" value="1"/>
</dbReference>